<dbReference type="SUPFAM" id="SSF161084">
    <property type="entry name" value="MAPEG domain-like"/>
    <property type="match status" value="1"/>
</dbReference>
<name>A0A975K536_9SPHN</name>
<evidence type="ECO:0000313" key="6">
    <source>
        <dbReference type="EMBL" id="QUT04985.1"/>
    </source>
</evidence>
<organism evidence="6 7">
    <name type="scientific">Sphingobium phenoxybenzoativorans</name>
    <dbReference type="NCBI Taxonomy" id="1592790"/>
    <lineage>
        <taxon>Bacteria</taxon>
        <taxon>Pseudomonadati</taxon>
        <taxon>Pseudomonadota</taxon>
        <taxon>Alphaproteobacteria</taxon>
        <taxon>Sphingomonadales</taxon>
        <taxon>Sphingomonadaceae</taxon>
        <taxon>Sphingobium</taxon>
    </lineage>
</organism>
<dbReference type="PANTHER" id="PTHR35814:SF1">
    <property type="entry name" value="GLUTATHIONE S-TRANSFERASE-RELATED"/>
    <property type="match status" value="1"/>
</dbReference>
<protein>
    <submittedName>
        <fullName evidence="6">MAPEG family protein</fullName>
    </submittedName>
</protein>
<evidence type="ECO:0000256" key="4">
    <source>
        <dbReference type="ARBA" id="ARBA00023136"/>
    </source>
</evidence>
<keyword evidence="2 5" id="KW-0812">Transmembrane</keyword>
<keyword evidence="4 5" id="KW-0472">Membrane</keyword>
<accession>A0A975K536</accession>
<dbReference type="RefSeq" id="WP_212608697.1">
    <property type="nucleotide sequence ID" value="NZ_CP073910.1"/>
</dbReference>
<evidence type="ECO:0000256" key="1">
    <source>
        <dbReference type="ARBA" id="ARBA00004370"/>
    </source>
</evidence>
<dbReference type="PANTHER" id="PTHR35814">
    <property type="match status" value="1"/>
</dbReference>
<feature type="transmembrane region" description="Helical" evidence="5">
    <location>
        <begin position="76"/>
        <end position="94"/>
    </location>
</feature>
<dbReference type="Proteomes" id="UP000681425">
    <property type="component" value="Chromosome"/>
</dbReference>
<dbReference type="KEGG" id="spph:KFK14_18485"/>
<gene>
    <name evidence="6" type="ORF">KFK14_18485</name>
</gene>
<feature type="transmembrane region" description="Helical" evidence="5">
    <location>
        <begin position="6"/>
        <end position="22"/>
    </location>
</feature>
<feature type="transmembrane region" description="Helical" evidence="5">
    <location>
        <begin position="106"/>
        <end position="127"/>
    </location>
</feature>
<evidence type="ECO:0000256" key="2">
    <source>
        <dbReference type="ARBA" id="ARBA00022692"/>
    </source>
</evidence>
<feature type="transmembrane region" description="Helical" evidence="5">
    <location>
        <begin position="53"/>
        <end position="70"/>
    </location>
</feature>
<evidence type="ECO:0000256" key="5">
    <source>
        <dbReference type="SAM" id="Phobius"/>
    </source>
</evidence>
<keyword evidence="7" id="KW-1185">Reference proteome</keyword>
<dbReference type="GO" id="GO:0016020">
    <property type="term" value="C:membrane"/>
    <property type="evidence" value="ECO:0007669"/>
    <property type="project" value="UniProtKB-SubCell"/>
</dbReference>
<evidence type="ECO:0000313" key="7">
    <source>
        <dbReference type="Proteomes" id="UP000681425"/>
    </source>
</evidence>
<reference evidence="6" key="1">
    <citation type="submission" date="2021-04" db="EMBL/GenBank/DDBJ databases">
        <title>Isolation of p-tert-butylphenol degrading bacteria Sphingobium phenoxybenzoativorans Tas13 from active sludge.</title>
        <authorList>
            <person name="Li Y."/>
        </authorList>
    </citation>
    <scope>NUCLEOTIDE SEQUENCE</scope>
    <source>
        <strain evidence="6">Tas13</strain>
    </source>
</reference>
<dbReference type="InterPro" id="IPR001129">
    <property type="entry name" value="Membr-assoc_MAPEG"/>
</dbReference>
<comment type="subcellular location">
    <subcellularLocation>
        <location evidence="1">Membrane</location>
    </subcellularLocation>
</comment>
<sequence length="143" mass="15710">MLLPITLTLAAAAALLNMWLAMRVGRTRMSNKVLHGDGGCEPLVKRMRAQANFVEYTPFVIILFGLIELATGPQTWLWLLALVYILARIAHAFGMDHDTPHKARMIGILVTFATIIILSIAALYVAYGSMRQVEAPPTLAAHV</sequence>
<proteinExistence type="predicted"/>
<dbReference type="InterPro" id="IPR023352">
    <property type="entry name" value="MAPEG-like_dom_sf"/>
</dbReference>
<evidence type="ECO:0000256" key="3">
    <source>
        <dbReference type="ARBA" id="ARBA00022989"/>
    </source>
</evidence>
<keyword evidence="3 5" id="KW-1133">Transmembrane helix</keyword>
<dbReference type="Gene3D" id="1.20.120.550">
    <property type="entry name" value="Membrane associated eicosanoid/glutathione metabolism-like domain"/>
    <property type="match status" value="1"/>
</dbReference>
<dbReference type="Pfam" id="PF01124">
    <property type="entry name" value="MAPEG"/>
    <property type="match status" value="1"/>
</dbReference>
<dbReference type="EMBL" id="CP073910">
    <property type="protein sequence ID" value="QUT04985.1"/>
    <property type="molecule type" value="Genomic_DNA"/>
</dbReference>
<dbReference type="AlphaFoldDB" id="A0A975K536"/>